<proteinExistence type="predicted"/>
<keyword evidence="5" id="KW-1185">Reference proteome</keyword>
<feature type="modified residue" description="4-aspartylphosphate" evidence="2">
    <location>
        <position position="53"/>
    </location>
</feature>
<dbReference type="PROSITE" id="PS50110">
    <property type="entry name" value="RESPONSE_REGULATORY"/>
    <property type="match status" value="1"/>
</dbReference>
<evidence type="ECO:0000313" key="5">
    <source>
        <dbReference type="Proteomes" id="UP001595791"/>
    </source>
</evidence>
<dbReference type="Proteomes" id="UP001595791">
    <property type="component" value="Unassembled WGS sequence"/>
</dbReference>
<keyword evidence="1 2" id="KW-0597">Phosphoprotein</keyword>
<evidence type="ECO:0000256" key="1">
    <source>
        <dbReference type="ARBA" id="ARBA00022553"/>
    </source>
</evidence>
<dbReference type="SMART" id="SM00448">
    <property type="entry name" value="REC"/>
    <property type="match status" value="1"/>
</dbReference>
<evidence type="ECO:0000259" key="3">
    <source>
        <dbReference type="PROSITE" id="PS50110"/>
    </source>
</evidence>
<dbReference type="Gene3D" id="3.40.50.2300">
    <property type="match status" value="1"/>
</dbReference>
<dbReference type="RefSeq" id="WP_378166613.1">
    <property type="nucleotide sequence ID" value="NZ_JBHSBU010000001.1"/>
</dbReference>
<comment type="caution">
    <text evidence="4">The sequence shown here is derived from an EMBL/GenBank/DDBJ whole genome shotgun (WGS) entry which is preliminary data.</text>
</comment>
<dbReference type="PANTHER" id="PTHR44591:SF3">
    <property type="entry name" value="RESPONSE REGULATORY DOMAIN-CONTAINING PROTEIN"/>
    <property type="match status" value="1"/>
</dbReference>
<evidence type="ECO:0000256" key="2">
    <source>
        <dbReference type="PROSITE-ProRule" id="PRU00169"/>
    </source>
</evidence>
<gene>
    <name evidence="4" type="ORF">ACFOW7_17220</name>
</gene>
<protein>
    <submittedName>
        <fullName evidence="4">Response regulator</fullName>
    </submittedName>
</protein>
<dbReference type="Pfam" id="PF00072">
    <property type="entry name" value="Response_reg"/>
    <property type="match status" value="1"/>
</dbReference>
<accession>A0ABV8MW89</accession>
<reference evidence="5" key="1">
    <citation type="journal article" date="2019" name="Int. J. Syst. Evol. Microbiol.">
        <title>The Global Catalogue of Microorganisms (GCM) 10K type strain sequencing project: providing services to taxonomists for standard genome sequencing and annotation.</title>
        <authorList>
            <consortium name="The Broad Institute Genomics Platform"/>
            <consortium name="The Broad Institute Genome Sequencing Center for Infectious Disease"/>
            <person name="Wu L."/>
            <person name="Ma J."/>
        </authorList>
    </citation>
    <scope>NUCLEOTIDE SEQUENCE [LARGE SCALE GENOMIC DNA]</scope>
    <source>
        <strain evidence="5">LMG 29894</strain>
    </source>
</reference>
<dbReference type="InterPro" id="IPR050595">
    <property type="entry name" value="Bact_response_regulator"/>
</dbReference>
<sequence length="120" mass="13147">MRVLIVDDSRVARLLVCGYLEERRPDWQLDQASSGVEALTLATEHAYDLVVLDINMPGMSGLLAGERILRASASIRVAVLTGNVQTASRLRAEALGMLFLAKPVNDALIERLLTFAEQPE</sequence>
<dbReference type="InterPro" id="IPR001789">
    <property type="entry name" value="Sig_transdc_resp-reg_receiver"/>
</dbReference>
<organism evidence="4 5">
    <name type="scientific">Chitinimonas lacunae</name>
    <dbReference type="NCBI Taxonomy" id="1963018"/>
    <lineage>
        <taxon>Bacteria</taxon>
        <taxon>Pseudomonadati</taxon>
        <taxon>Pseudomonadota</taxon>
        <taxon>Betaproteobacteria</taxon>
        <taxon>Neisseriales</taxon>
        <taxon>Chitinibacteraceae</taxon>
        <taxon>Chitinimonas</taxon>
    </lineage>
</organism>
<evidence type="ECO:0000313" key="4">
    <source>
        <dbReference type="EMBL" id="MFC4161080.1"/>
    </source>
</evidence>
<name>A0ABV8MW89_9NEIS</name>
<dbReference type="EMBL" id="JBHSBU010000001">
    <property type="protein sequence ID" value="MFC4161080.1"/>
    <property type="molecule type" value="Genomic_DNA"/>
</dbReference>
<dbReference type="PANTHER" id="PTHR44591">
    <property type="entry name" value="STRESS RESPONSE REGULATOR PROTEIN 1"/>
    <property type="match status" value="1"/>
</dbReference>
<dbReference type="InterPro" id="IPR011006">
    <property type="entry name" value="CheY-like_superfamily"/>
</dbReference>
<feature type="domain" description="Response regulatory" evidence="3">
    <location>
        <begin position="2"/>
        <end position="117"/>
    </location>
</feature>
<dbReference type="CDD" id="cd17546">
    <property type="entry name" value="REC_hyHK_CKI1_RcsC-like"/>
    <property type="match status" value="1"/>
</dbReference>
<dbReference type="SUPFAM" id="SSF52172">
    <property type="entry name" value="CheY-like"/>
    <property type="match status" value="1"/>
</dbReference>